<gene>
    <name evidence="8" type="ORF">SO802_020034</name>
</gene>
<evidence type="ECO:0000313" key="9">
    <source>
        <dbReference type="Proteomes" id="UP001459277"/>
    </source>
</evidence>
<reference evidence="8 9" key="1">
    <citation type="submission" date="2024-01" db="EMBL/GenBank/DDBJ databases">
        <title>A telomere-to-telomere, gap-free genome of sweet tea (Lithocarpus litseifolius).</title>
        <authorList>
            <person name="Zhou J."/>
        </authorList>
    </citation>
    <scope>NUCLEOTIDE SEQUENCE [LARGE SCALE GENOMIC DNA]</scope>
    <source>
        <strain evidence="8">Zhou-2022a</strain>
        <tissue evidence="8">Leaf</tissue>
    </source>
</reference>
<evidence type="ECO:0000259" key="7">
    <source>
        <dbReference type="PROSITE" id="PS50811"/>
    </source>
</evidence>
<dbReference type="Pfam" id="PF03106">
    <property type="entry name" value="WRKY"/>
    <property type="match status" value="1"/>
</dbReference>
<keyword evidence="4" id="KW-0804">Transcription</keyword>
<dbReference type="FunFam" id="2.20.25.80:FF:000003">
    <property type="entry name" value="WRKY transcription factor 57"/>
    <property type="match status" value="1"/>
</dbReference>
<dbReference type="SUPFAM" id="SSF118290">
    <property type="entry name" value="WRKY DNA-binding domain"/>
    <property type="match status" value="1"/>
</dbReference>
<protein>
    <recommendedName>
        <fullName evidence="7">WRKY domain-containing protein</fullName>
    </recommendedName>
</protein>
<dbReference type="InterPro" id="IPR003657">
    <property type="entry name" value="WRKY_dom"/>
</dbReference>
<dbReference type="GO" id="GO:0003700">
    <property type="term" value="F:DNA-binding transcription factor activity"/>
    <property type="evidence" value="ECO:0007669"/>
    <property type="project" value="InterPro"/>
</dbReference>
<dbReference type="InterPro" id="IPR044810">
    <property type="entry name" value="WRKY_plant"/>
</dbReference>
<comment type="caution">
    <text evidence="8">The sequence shown here is derived from an EMBL/GenBank/DDBJ whole genome shotgun (WGS) entry which is preliminary data.</text>
</comment>
<evidence type="ECO:0000256" key="5">
    <source>
        <dbReference type="ARBA" id="ARBA00023242"/>
    </source>
</evidence>
<keyword evidence="3" id="KW-0238">DNA-binding</keyword>
<name>A0AAW2CBC6_9ROSI</name>
<evidence type="ECO:0000256" key="6">
    <source>
        <dbReference type="SAM" id="MobiDB-lite"/>
    </source>
</evidence>
<proteinExistence type="predicted"/>
<sequence length="187" mass="21284">MAPMQNNQMLLLGSSSSSAASTSSLNIENFNSQNFFHGANNKDKMKAETRIQHHEANNISESGEKVTKGDKKIKRHRFAFQTRSHVDILDDGYRWRKYGQKAVKNSKFPRSYYRCTHKGCNVKKQIQRLSKDEEIVVTTYEGMHSHPLEKTTDSFEQILQQLQTPAPSGSTPCQKPLQSVSMHTIPN</sequence>
<organism evidence="8 9">
    <name type="scientific">Lithocarpus litseifolius</name>
    <dbReference type="NCBI Taxonomy" id="425828"/>
    <lineage>
        <taxon>Eukaryota</taxon>
        <taxon>Viridiplantae</taxon>
        <taxon>Streptophyta</taxon>
        <taxon>Embryophyta</taxon>
        <taxon>Tracheophyta</taxon>
        <taxon>Spermatophyta</taxon>
        <taxon>Magnoliopsida</taxon>
        <taxon>eudicotyledons</taxon>
        <taxon>Gunneridae</taxon>
        <taxon>Pentapetalae</taxon>
        <taxon>rosids</taxon>
        <taxon>fabids</taxon>
        <taxon>Fagales</taxon>
        <taxon>Fagaceae</taxon>
        <taxon>Lithocarpus</taxon>
    </lineage>
</organism>
<evidence type="ECO:0000256" key="4">
    <source>
        <dbReference type="ARBA" id="ARBA00023163"/>
    </source>
</evidence>
<dbReference type="Proteomes" id="UP001459277">
    <property type="component" value="Unassembled WGS sequence"/>
</dbReference>
<keyword evidence="5" id="KW-0539">Nucleus</keyword>
<evidence type="ECO:0000256" key="1">
    <source>
        <dbReference type="ARBA" id="ARBA00004123"/>
    </source>
</evidence>
<accession>A0AAW2CBC6</accession>
<evidence type="ECO:0000256" key="2">
    <source>
        <dbReference type="ARBA" id="ARBA00023015"/>
    </source>
</evidence>
<dbReference type="PANTHER" id="PTHR31221">
    <property type="entry name" value="WRKY TRANSCRIPTION FACTOR PROTEIN 1-RELATED"/>
    <property type="match status" value="1"/>
</dbReference>
<keyword evidence="2" id="KW-0805">Transcription regulation</keyword>
<feature type="domain" description="WRKY" evidence="7">
    <location>
        <begin position="84"/>
        <end position="149"/>
    </location>
</feature>
<evidence type="ECO:0000313" key="8">
    <source>
        <dbReference type="EMBL" id="KAK9995348.1"/>
    </source>
</evidence>
<keyword evidence="9" id="KW-1185">Reference proteome</keyword>
<dbReference type="GO" id="GO:0043565">
    <property type="term" value="F:sequence-specific DNA binding"/>
    <property type="evidence" value="ECO:0007669"/>
    <property type="project" value="InterPro"/>
</dbReference>
<dbReference type="GO" id="GO:0005634">
    <property type="term" value="C:nucleus"/>
    <property type="evidence" value="ECO:0007669"/>
    <property type="project" value="UniProtKB-SubCell"/>
</dbReference>
<comment type="subcellular location">
    <subcellularLocation>
        <location evidence="1">Nucleus</location>
    </subcellularLocation>
</comment>
<dbReference type="InterPro" id="IPR036576">
    <property type="entry name" value="WRKY_dom_sf"/>
</dbReference>
<dbReference type="AlphaFoldDB" id="A0AAW2CBC6"/>
<dbReference type="Gene3D" id="2.20.25.80">
    <property type="entry name" value="WRKY domain"/>
    <property type="match status" value="1"/>
</dbReference>
<dbReference type="EMBL" id="JAZDWU010000007">
    <property type="protein sequence ID" value="KAK9995348.1"/>
    <property type="molecule type" value="Genomic_DNA"/>
</dbReference>
<feature type="region of interest" description="Disordered" evidence="6">
    <location>
        <begin position="164"/>
        <end position="187"/>
    </location>
</feature>
<dbReference type="PANTHER" id="PTHR31221:SF236">
    <property type="entry name" value="WRKY FAMILY TRANSCRIPTION FACTOR"/>
    <property type="match status" value="1"/>
</dbReference>
<evidence type="ECO:0000256" key="3">
    <source>
        <dbReference type="ARBA" id="ARBA00023125"/>
    </source>
</evidence>
<dbReference type="PROSITE" id="PS50811">
    <property type="entry name" value="WRKY"/>
    <property type="match status" value="1"/>
</dbReference>
<dbReference type="SMART" id="SM00774">
    <property type="entry name" value="WRKY"/>
    <property type="match status" value="1"/>
</dbReference>